<evidence type="ECO:0000256" key="7">
    <source>
        <dbReference type="ARBA" id="ARBA00023274"/>
    </source>
</evidence>
<reference evidence="10" key="1">
    <citation type="journal article" date="2020" name="J. Phycol.">
        <title>The Organelle Genomes in the Photosynthetic Red Algal Parasite Pterocladiophila hemisphaerica (Florideophyceae, Rhodophyta) Have Elevated Substitution Rates and Extreme Gene Loss in the Plastid Genome.</title>
        <authorList>
            <person name="Preuss M."/>
            <person name="Verbruggen H."/>
            <person name="Zuccarello G.C."/>
        </authorList>
    </citation>
    <scope>NUCLEOTIDE SEQUENCE</scope>
</reference>
<accession>A0A6M3WW88</accession>
<sequence>MRKIIKGTPNRPRLYIFRSNKHIYAQIIDDTKQKILFSSSSLCHNLQNKVRYNNNCQTAYLVGKDIANKSKLYGINQIIFDRGNKLYHGRIKTLANAAREEGLIF</sequence>
<evidence type="ECO:0000256" key="3">
    <source>
        <dbReference type="ARBA" id="ARBA00011505"/>
    </source>
</evidence>
<protein>
    <recommendedName>
        <fullName evidence="8 9">Large ribosomal subunit protein uL18c</fullName>
    </recommendedName>
</protein>
<dbReference type="AlphaFoldDB" id="A0A6M3WW88"/>
<dbReference type="Gene3D" id="3.30.420.100">
    <property type="match status" value="1"/>
</dbReference>
<evidence type="ECO:0000256" key="1">
    <source>
        <dbReference type="ARBA" id="ARBA00003898"/>
    </source>
</evidence>
<proteinExistence type="inferred from homology"/>
<dbReference type="GO" id="GO:0006412">
    <property type="term" value="P:translation"/>
    <property type="evidence" value="ECO:0007669"/>
    <property type="project" value="UniProtKB-UniRule"/>
</dbReference>
<evidence type="ECO:0000256" key="6">
    <source>
        <dbReference type="ARBA" id="ARBA00022980"/>
    </source>
</evidence>
<dbReference type="HAMAP" id="MF_01337_B">
    <property type="entry name" value="Ribosomal_uL18_B"/>
    <property type="match status" value="1"/>
</dbReference>
<evidence type="ECO:0000256" key="5">
    <source>
        <dbReference type="ARBA" id="ARBA00022884"/>
    </source>
</evidence>
<comment type="similarity">
    <text evidence="2 9">Belongs to the universal ribosomal protein uL18 family.</text>
</comment>
<dbReference type="SUPFAM" id="SSF53137">
    <property type="entry name" value="Translational machinery components"/>
    <property type="match status" value="1"/>
</dbReference>
<gene>
    <name evidence="9 10" type="primary">rpl18</name>
</gene>
<dbReference type="InterPro" id="IPR005484">
    <property type="entry name" value="Ribosomal_uL18_bac/plant/anim"/>
</dbReference>
<organism evidence="10">
    <name type="scientific">Pterocladia lucida</name>
    <name type="common">Red seaweed</name>
    <name type="synonym">Fucus lucidus</name>
    <dbReference type="NCBI Taxonomy" id="31408"/>
    <lineage>
        <taxon>Eukaryota</taxon>
        <taxon>Rhodophyta</taxon>
        <taxon>Florideophyceae</taxon>
        <taxon>Rhodymeniophycidae</taxon>
        <taxon>Gelidiales</taxon>
        <taxon>Pterocladiaceae</taxon>
        <taxon>Pterocladia</taxon>
    </lineage>
</organism>
<dbReference type="GO" id="GO:0005840">
    <property type="term" value="C:ribosome"/>
    <property type="evidence" value="ECO:0007669"/>
    <property type="project" value="UniProtKB-KW"/>
</dbReference>
<keyword evidence="10" id="KW-0934">Plastid</keyword>
<dbReference type="InterPro" id="IPR004389">
    <property type="entry name" value="Ribosomal_uL18_bac-type"/>
</dbReference>
<name>A0A6M3WW88_PTELU</name>
<dbReference type="Pfam" id="PF00861">
    <property type="entry name" value="Ribosomal_L18p"/>
    <property type="match status" value="1"/>
</dbReference>
<dbReference type="PANTHER" id="PTHR12899">
    <property type="entry name" value="39S RIBOSOMAL PROTEIN L18, MITOCHONDRIAL"/>
    <property type="match status" value="1"/>
</dbReference>
<dbReference type="PANTHER" id="PTHR12899:SF3">
    <property type="entry name" value="LARGE RIBOSOMAL SUBUNIT PROTEIN UL18M"/>
    <property type="match status" value="1"/>
</dbReference>
<dbReference type="GO" id="GO:0008097">
    <property type="term" value="F:5S rRNA binding"/>
    <property type="evidence" value="ECO:0007669"/>
    <property type="project" value="TreeGrafter"/>
</dbReference>
<keyword evidence="6 9" id="KW-0689">Ribosomal protein</keyword>
<comment type="subcellular location">
    <subcellularLocation>
        <location evidence="9">Plastid</location>
        <location evidence="9">Chloroplast</location>
    </subcellularLocation>
</comment>
<dbReference type="EMBL" id="MT117916">
    <property type="protein sequence ID" value="QJH88335.1"/>
    <property type="molecule type" value="Genomic_DNA"/>
</dbReference>
<evidence type="ECO:0000256" key="8">
    <source>
        <dbReference type="ARBA" id="ARBA00035303"/>
    </source>
</evidence>
<dbReference type="CDD" id="cd00432">
    <property type="entry name" value="Ribosomal_L18_L5e"/>
    <property type="match status" value="1"/>
</dbReference>
<dbReference type="GO" id="GO:1990904">
    <property type="term" value="C:ribonucleoprotein complex"/>
    <property type="evidence" value="ECO:0007669"/>
    <property type="project" value="UniProtKB-KW"/>
</dbReference>
<keyword evidence="10" id="KW-0150">Chloroplast</keyword>
<dbReference type="GO" id="GO:0009507">
    <property type="term" value="C:chloroplast"/>
    <property type="evidence" value="ECO:0007669"/>
    <property type="project" value="UniProtKB-SubCell"/>
</dbReference>
<evidence type="ECO:0000256" key="9">
    <source>
        <dbReference type="HAMAP-Rule" id="MF_01337"/>
    </source>
</evidence>
<evidence type="ECO:0000256" key="2">
    <source>
        <dbReference type="ARBA" id="ARBA00007116"/>
    </source>
</evidence>
<geneLocation type="chloroplast" evidence="10"/>
<evidence type="ECO:0000256" key="4">
    <source>
        <dbReference type="ARBA" id="ARBA00022730"/>
    </source>
</evidence>
<evidence type="ECO:0000313" key="10">
    <source>
        <dbReference type="EMBL" id="QJH88335.1"/>
    </source>
</evidence>
<keyword evidence="5 9" id="KW-0694">RNA-binding</keyword>
<dbReference type="InterPro" id="IPR057268">
    <property type="entry name" value="Ribosomal_L18"/>
</dbReference>
<dbReference type="GO" id="GO:0003735">
    <property type="term" value="F:structural constituent of ribosome"/>
    <property type="evidence" value="ECO:0007669"/>
    <property type="project" value="InterPro"/>
</dbReference>
<keyword evidence="7 9" id="KW-0687">Ribonucleoprotein</keyword>
<comment type="function">
    <text evidence="1 9">Binds 5S rRNA, forms part of the central protuberance of the 50S subunit.</text>
</comment>
<keyword evidence="4 9" id="KW-0699">rRNA-binding</keyword>
<comment type="subunit">
    <text evidence="3 9">Part of the 50S ribosomal subunit; contacts the 5S rRNA.</text>
</comment>
<dbReference type="NCBIfam" id="TIGR00060">
    <property type="entry name" value="L18_bact"/>
    <property type="match status" value="1"/>
</dbReference>